<name>A0AAD4XJR6_9MAGN</name>
<evidence type="ECO:0000313" key="2">
    <source>
        <dbReference type="Proteomes" id="UP001202328"/>
    </source>
</evidence>
<proteinExistence type="predicted"/>
<organism evidence="1 2">
    <name type="scientific">Papaver atlanticum</name>
    <dbReference type="NCBI Taxonomy" id="357466"/>
    <lineage>
        <taxon>Eukaryota</taxon>
        <taxon>Viridiplantae</taxon>
        <taxon>Streptophyta</taxon>
        <taxon>Embryophyta</taxon>
        <taxon>Tracheophyta</taxon>
        <taxon>Spermatophyta</taxon>
        <taxon>Magnoliopsida</taxon>
        <taxon>Ranunculales</taxon>
        <taxon>Papaveraceae</taxon>
        <taxon>Papaveroideae</taxon>
        <taxon>Papaver</taxon>
    </lineage>
</organism>
<evidence type="ECO:0000313" key="1">
    <source>
        <dbReference type="EMBL" id="KAI3924787.1"/>
    </source>
</evidence>
<gene>
    <name evidence="1" type="ORF">MKW98_031038</name>
</gene>
<dbReference type="AlphaFoldDB" id="A0AAD4XJR6"/>
<dbReference type="EMBL" id="JAJJMB010008256">
    <property type="protein sequence ID" value="KAI3924787.1"/>
    <property type="molecule type" value="Genomic_DNA"/>
</dbReference>
<keyword evidence="2" id="KW-1185">Reference proteome</keyword>
<comment type="caution">
    <text evidence="1">The sequence shown here is derived from an EMBL/GenBank/DDBJ whole genome shotgun (WGS) entry which is preliminary data.</text>
</comment>
<sequence length="121" mass="14063">MASIHDTPFYDMPGIHRIRELSPEEEEMQIRRNLKVRDMLIRKKLDILERVAKAAGRPFKRYANKIKGYDWLIDSPREMIQCVFMIPGERSHCTTSGGMLVVLQLCLSLGPGVFLHLRFPH</sequence>
<dbReference type="Proteomes" id="UP001202328">
    <property type="component" value="Unassembled WGS sequence"/>
</dbReference>
<reference evidence="1" key="1">
    <citation type="submission" date="2022-04" db="EMBL/GenBank/DDBJ databases">
        <title>A functionally conserved STORR gene fusion in Papaver species that diverged 16.8 million years ago.</title>
        <authorList>
            <person name="Catania T."/>
        </authorList>
    </citation>
    <scope>NUCLEOTIDE SEQUENCE</scope>
    <source>
        <strain evidence="1">S-188037</strain>
    </source>
</reference>
<protein>
    <submittedName>
        <fullName evidence="1">Uncharacterized protein</fullName>
    </submittedName>
</protein>
<accession>A0AAD4XJR6</accession>